<gene>
    <name evidence="2" type="ORF">H8S33_14800</name>
</gene>
<dbReference type="EMBL" id="JACOOL010000012">
    <property type="protein sequence ID" value="MBC5638064.1"/>
    <property type="molecule type" value="Genomic_DNA"/>
</dbReference>
<name>A0A923L7Z0_9BACI</name>
<dbReference type="Proteomes" id="UP000637359">
    <property type="component" value="Unassembled WGS sequence"/>
</dbReference>
<comment type="caution">
    <text evidence="2">The sequence shown here is derived from an EMBL/GenBank/DDBJ whole genome shotgun (WGS) entry which is preliminary data.</text>
</comment>
<protein>
    <submittedName>
        <fullName evidence="2">Uncharacterized protein</fullName>
    </submittedName>
</protein>
<sequence>MKKKKKWPAISVIALLGAGLVFYLLTFLLYEPSEDFYEFPVPKIATLLHKDELTERYEWVHASEENGIPSIYKWVLSKNGWKEEISEGASTLYTNGSHTIDLISTTNMLEVIKVE</sequence>
<accession>A0A923L7Z0</accession>
<dbReference type="AlphaFoldDB" id="A0A923L7Z0"/>
<keyword evidence="1" id="KW-1133">Transmembrane helix</keyword>
<reference evidence="2" key="1">
    <citation type="submission" date="2020-08" db="EMBL/GenBank/DDBJ databases">
        <title>Genome public.</title>
        <authorList>
            <person name="Liu C."/>
            <person name="Sun Q."/>
        </authorList>
    </citation>
    <scope>NUCLEOTIDE SEQUENCE</scope>
    <source>
        <strain evidence="2">BX22</strain>
    </source>
</reference>
<feature type="transmembrane region" description="Helical" evidence="1">
    <location>
        <begin position="7"/>
        <end position="30"/>
    </location>
</feature>
<proteinExistence type="predicted"/>
<dbReference type="RefSeq" id="WP_186870774.1">
    <property type="nucleotide sequence ID" value="NZ_JACOOL010000012.1"/>
</dbReference>
<evidence type="ECO:0000313" key="2">
    <source>
        <dbReference type="EMBL" id="MBC5638064.1"/>
    </source>
</evidence>
<evidence type="ECO:0000256" key="1">
    <source>
        <dbReference type="SAM" id="Phobius"/>
    </source>
</evidence>
<keyword evidence="3" id="KW-1185">Reference proteome</keyword>
<evidence type="ECO:0000313" key="3">
    <source>
        <dbReference type="Proteomes" id="UP000637359"/>
    </source>
</evidence>
<keyword evidence="1" id="KW-0472">Membrane</keyword>
<keyword evidence="1" id="KW-0812">Transmembrane</keyword>
<organism evidence="2 3">
    <name type="scientific">Ornithinibacillus hominis</name>
    <dbReference type="NCBI Taxonomy" id="2763055"/>
    <lineage>
        <taxon>Bacteria</taxon>
        <taxon>Bacillati</taxon>
        <taxon>Bacillota</taxon>
        <taxon>Bacilli</taxon>
        <taxon>Bacillales</taxon>
        <taxon>Bacillaceae</taxon>
        <taxon>Ornithinibacillus</taxon>
    </lineage>
</organism>